<dbReference type="InterPro" id="IPR012337">
    <property type="entry name" value="RNaseH-like_sf"/>
</dbReference>
<organism evidence="2 3">
    <name type="scientific">Mytilus galloprovincialis</name>
    <name type="common">Mediterranean mussel</name>
    <dbReference type="NCBI Taxonomy" id="29158"/>
    <lineage>
        <taxon>Eukaryota</taxon>
        <taxon>Metazoa</taxon>
        <taxon>Spiralia</taxon>
        <taxon>Lophotrochozoa</taxon>
        <taxon>Mollusca</taxon>
        <taxon>Bivalvia</taxon>
        <taxon>Autobranchia</taxon>
        <taxon>Pteriomorphia</taxon>
        <taxon>Mytilida</taxon>
        <taxon>Mytiloidea</taxon>
        <taxon>Mytilidae</taxon>
        <taxon>Mytilinae</taxon>
        <taxon>Mytilus</taxon>
    </lineage>
</organism>
<dbReference type="PANTHER" id="PTHR46791">
    <property type="entry name" value="EXPRESSED PROTEIN"/>
    <property type="match status" value="1"/>
</dbReference>
<sequence length="451" mass="52260">MEQLLKSCNLGNLSEKFVKEKITPDIICKLDRHDFYNLGVVHSDEMMKLRIACISYGTVRPEKYTSLSNKAGAPKFIIPKEILNNLLEDGFLISDIANLLSVSERTIYRRMDEYGLKKEYFTDIEDGALEDLITNVITEFPFCGETLLRQILVQKNVKVQRSRLREILHHVDDNGIQDRRAGRLKRRVYNVQGVNHLWHIDTNHKLVRWNFIIAGGIDGFSRFITFLKCIDNNKAETVASCFLEGVNEFGLPLRVRSDKGMENSKVADFMIERRGANRGSMIVGKSVHNQRIERLWRDVFDGVLAYYYVLFYFMEDEGLLDPLDEIHMFSLHHVFMPKINEKLCIWREAWARHRLRTAKSSPIRLWLAGQMNNPIGTQNDLAVEDEEFYGVEGALFDEENPRPIYHSLTFTPSHECKTELQEQCPSGWTSTAYGMDVFLTALEIIHSFHEL</sequence>
<dbReference type="InterPro" id="IPR001584">
    <property type="entry name" value="Integrase_cat-core"/>
</dbReference>
<dbReference type="SUPFAM" id="SSF53098">
    <property type="entry name" value="Ribonuclease H-like"/>
    <property type="match status" value="1"/>
</dbReference>
<dbReference type="AlphaFoldDB" id="A0A8B6BJY6"/>
<evidence type="ECO:0000313" key="2">
    <source>
        <dbReference type="EMBL" id="VDH92011.1"/>
    </source>
</evidence>
<dbReference type="EMBL" id="UYJE01000297">
    <property type="protein sequence ID" value="VDH92011.1"/>
    <property type="molecule type" value="Genomic_DNA"/>
</dbReference>
<accession>A0A8B6BJY6</accession>
<dbReference type="OrthoDB" id="6119523at2759"/>
<dbReference type="Proteomes" id="UP000596742">
    <property type="component" value="Unassembled WGS sequence"/>
</dbReference>
<name>A0A8B6BJY6_MYTGA</name>
<dbReference type="Gene3D" id="3.30.420.10">
    <property type="entry name" value="Ribonuclease H-like superfamily/Ribonuclease H"/>
    <property type="match status" value="1"/>
</dbReference>
<gene>
    <name evidence="2" type="ORF">MGAL_10B093091</name>
</gene>
<dbReference type="GO" id="GO:0003676">
    <property type="term" value="F:nucleic acid binding"/>
    <property type="evidence" value="ECO:0007669"/>
    <property type="project" value="InterPro"/>
</dbReference>
<dbReference type="GO" id="GO:0015074">
    <property type="term" value="P:DNA integration"/>
    <property type="evidence" value="ECO:0007669"/>
    <property type="project" value="InterPro"/>
</dbReference>
<dbReference type="PROSITE" id="PS50994">
    <property type="entry name" value="INTEGRASE"/>
    <property type="match status" value="1"/>
</dbReference>
<proteinExistence type="predicted"/>
<dbReference type="Pfam" id="PF24764">
    <property type="entry name" value="rva_4"/>
    <property type="match status" value="1"/>
</dbReference>
<feature type="domain" description="Integrase catalytic" evidence="1">
    <location>
        <begin position="189"/>
        <end position="370"/>
    </location>
</feature>
<dbReference type="PANTHER" id="PTHR46791:SF5">
    <property type="entry name" value="CLR5 DOMAIN-CONTAINING PROTEIN-RELATED"/>
    <property type="match status" value="1"/>
</dbReference>
<comment type="caution">
    <text evidence="2">The sequence shown here is derived from an EMBL/GenBank/DDBJ whole genome shotgun (WGS) entry which is preliminary data.</text>
</comment>
<keyword evidence="3" id="KW-1185">Reference proteome</keyword>
<evidence type="ECO:0000313" key="3">
    <source>
        <dbReference type="Proteomes" id="UP000596742"/>
    </source>
</evidence>
<protein>
    <recommendedName>
        <fullName evidence="1">Integrase catalytic domain-containing protein</fullName>
    </recommendedName>
</protein>
<dbReference type="InterPro" id="IPR058913">
    <property type="entry name" value="Integrase_dom_put"/>
</dbReference>
<evidence type="ECO:0000259" key="1">
    <source>
        <dbReference type="PROSITE" id="PS50994"/>
    </source>
</evidence>
<reference evidence="2" key="1">
    <citation type="submission" date="2018-11" db="EMBL/GenBank/DDBJ databases">
        <authorList>
            <person name="Alioto T."/>
            <person name="Alioto T."/>
        </authorList>
    </citation>
    <scope>NUCLEOTIDE SEQUENCE</scope>
</reference>
<dbReference type="InterPro" id="IPR036397">
    <property type="entry name" value="RNaseH_sf"/>
</dbReference>